<evidence type="ECO:0008006" key="2">
    <source>
        <dbReference type="Google" id="ProtNLM"/>
    </source>
</evidence>
<dbReference type="SUPFAM" id="SSF89095">
    <property type="entry name" value="GatB/YqeY motif"/>
    <property type="match status" value="1"/>
</dbReference>
<gene>
    <name evidence="1" type="ORF">S12H4_09813</name>
</gene>
<dbReference type="AlphaFoldDB" id="X1QXW2"/>
<name>X1QXW2_9ZZZZ</name>
<protein>
    <recommendedName>
        <fullName evidence="2">Asn/Gln amidotransferase domain-containing protein</fullName>
    </recommendedName>
</protein>
<dbReference type="EMBL" id="BARW01004060">
    <property type="protein sequence ID" value="GAI59641.1"/>
    <property type="molecule type" value="Genomic_DNA"/>
</dbReference>
<dbReference type="GO" id="GO:0016884">
    <property type="term" value="F:carbon-nitrogen ligase activity, with glutamine as amido-N-donor"/>
    <property type="evidence" value="ECO:0007669"/>
    <property type="project" value="InterPro"/>
</dbReference>
<reference evidence="1" key="1">
    <citation type="journal article" date="2014" name="Front. Microbiol.">
        <title>High frequency of phylogenetically diverse reductive dehalogenase-homologous genes in deep subseafloor sedimentary metagenomes.</title>
        <authorList>
            <person name="Kawai M."/>
            <person name="Futagami T."/>
            <person name="Toyoda A."/>
            <person name="Takaki Y."/>
            <person name="Nishi S."/>
            <person name="Hori S."/>
            <person name="Arai W."/>
            <person name="Tsubouchi T."/>
            <person name="Morono Y."/>
            <person name="Uchiyama I."/>
            <person name="Ito T."/>
            <person name="Fujiyama A."/>
            <person name="Inagaki F."/>
            <person name="Takami H."/>
        </authorList>
    </citation>
    <scope>NUCLEOTIDE SEQUENCE</scope>
    <source>
        <strain evidence="1">Expedition CK06-06</strain>
    </source>
</reference>
<accession>X1QXW2</accession>
<dbReference type="InterPro" id="IPR003789">
    <property type="entry name" value="Asn/Gln_tRNA_amidoTrase-B-like"/>
</dbReference>
<proteinExistence type="predicted"/>
<dbReference type="InterPro" id="IPR023168">
    <property type="entry name" value="GatB_Yqey_C_2"/>
</dbReference>
<dbReference type="InterPro" id="IPR019004">
    <property type="entry name" value="YqeY/Aim41"/>
</dbReference>
<sequence length="82" mass="9143">FKQGNRQDLVTQEEAELAILQGYLPQQMTRQEIIAEARRIIEEVGAQEPADKGKVMPKLIAQLKGKADGREINAVVTELLSQ</sequence>
<comment type="caution">
    <text evidence="1">The sequence shown here is derived from an EMBL/GenBank/DDBJ whole genome shotgun (WGS) entry which is preliminary data.</text>
</comment>
<dbReference type="PANTHER" id="PTHR28055">
    <property type="entry name" value="ALTERED INHERITANCE OF MITOCHONDRIA PROTEIN 41, MITOCHONDRIAL"/>
    <property type="match status" value="1"/>
</dbReference>
<dbReference type="PANTHER" id="PTHR28055:SF1">
    <property type="entry name" value="ALTERED INHERITANCE OF MITOCHONDRIA PROTEIN 41, MITOCHONDRIAL"/>
    <property type="match status" value="1"/>
</dbReference>
<evidence type="ECO:0000313" key="1">
    <source>
        <dbReference type="EMBL" id="GAI59641.1"/>
    </source>
</evidence>
<dbReference type="Gene3D" id="1.10.10.410">
    <property type="match status" value="1"/>
</dbReference>
<organism evidence="1">
    <name type="scientific">marine sediment metagenome</name>
    <dbReference type="NCBI Taxonomy" id="412755"/>
    <lineage>
        <taxon>unclassified sequences</taxon>
        <taxon>metagenomes</taxon>
        <taxon>ecological metagenomes</taxon>
    </lineage>
</organism>
<dbReference type="Pfam" id="PF09424">
    <property type="entry name" value="YqeY"/>
    <property type="match status" value="1"/>
</dbReference>
<feature type="non-terminal residue" evidence="1">
    <location>
        <position position="1"/>
    </location>
</feature>